<evidence type="ECO:0000259" key="3">
    <source>
        <dbReference type="Pfam" id="PF13581"/>
    </source>
</evidence>
<keyword evidence="1" id="KW-0418">Kinase</keyword>
<evidence type="ECO:0000313" key="5">
    <source>
        <dbReference type="Proteomes" id="UP001597097"/>
    </source>
</evidence>
<evidence type="ECO:0000256" key="1">
    <source>
        <dbReference type="ARBA" id="ARBA00022527"/>
    </source>
</evidence>
<dbReference type="Pfam" id="PF13581">
    <property type="entry name" value="HATPase_c_2"/>
    <property type="match status" value="1"/>
</dbReference>
<dbReference type="Proteomes" id="UP001597097">
    <property type="component" value="Unassembled WGS sequence"/>
</dbReference>
<dbReference type="PANTHER" id="PTHR35526:SF3">
    <property type="entry name" value="ANTI-SIGMA-F FACTOR RSBW"/>
    <property type="match status" value="1"/>
</dbReference>
<name>A0ABW4GHZ3_9ACTN</name>
<protein>
    <submittedName>
        <fullName evidence="4">ATP-binding protein</fullName>
    </submittedName>
</protein>
<accession>A0ABW4GHZ3</accession>
<keyword evidence="1" id="KW-0723">Serine/threonine-protein kinase</keyword>
<feature type="domain" description="Histidine kinase/HSP90-like ATPase" evidence="3">
    <location>
        <begin position="37"/>
        <end position="151"/>
    </location>
</feature>
<dbReference type="SUPFAM" id="SSF55874">
    <property type="entry name" value="ATPase domain of HSP90 chaperone/DNA topoisomerase II/histidine kinase"/>
    <property type="match status" value="1"/>
</dbReference>
<evidence type="ECO:0000313" key="4">
    <source>
        <dbReference type="EMBL" id="MFD1541918.1"/>
    </source>
</evidence>
<proteinExistence type="predicted"/>
<dbReference type="PANTHER" id="PTHR35526">
    <property type="entry name" value="ANTI-SIGMA-F FACTOR RSBW-RELATED"/>
    <property type="match status" value="1"/>
</dbReference>
<feature type="region of interest" description="Disordered" evidence="2">
    <location>
        <begin position="100"/>
        <end position="121"/>
    </location>
</feature>
<dbReference type="InterPro" id="IPR036890">
    <property type="entry name" value="HATPase_C_sf"/>
</dbReference>
<comment type="caution">
    <text evidence="4">The sequence shown here is derived from an EMBL/GenBank/DDBJ whole genome shotgun (WGS) entry which is preliminary data.</text>
</comment>
<organism evidence="4 5">
    <name type="scientific">Nonomuraea guangzhouensis</name>
    <dbReference type="NCBI Taxonomy" id="1291555"/>
    <lineage>
        <taxon>Bacteria</taxon>
        <taxon>Bacillati</taxon>
        <taxon>Actinomycetota</taxon>
        <taxon>Actinomycetes</taxon>
        <taxon>Streptosporangiales</taxon>
        <taxon>Streptosporangiaceae</taxon>
        <taxon>Nonomuraea</taxon>
    </lineage>
</organism>
<keyword evidence="4" id="KW-0547">Nucleotide-binding</keyword>
<evidence type="ECO:0000256" key="2">
    <source>
        <dbReference type="SAM" id="MobiDB-lite"/>
    </source>
</evidence>
<dbReference type="InterPro" id="IPR003594">
    <property type="entry name" value="HATPase_dom"/>
</dbReference>
<dbReference type="EMBL" id="JBHUCM010000031">
    <property type="protein sequence ID" value="MFD1541918.1"/>
    <property type="molecule type" value="Genomic_DNA"/>
</dbReference>
<dbReference type="CDD" id="cd16936">
    <property type="entry name" value="HATPase_RsbW-like"/>
    <property type="match status" value="1"/>
</dbReference>
<dbReference type="InterPro" id="IPR050267">
    <property type="entry name" value="Anti-sigma-factor_SerPK"/>
</dbReference>
<gene>
    <name evidence="4" type="ORF">ACFSJ0_33055</name>
</gene>
<reference evidence="5" key="1">
    <citation type="journal article" date="2019" name="Int. J. Syst. Evol. Microbiol.">
        <title>The Global Catalogue of Microorganisms (GCM) 10K type strain sequencing project: providing services to taxonomists for standard genome sequencing and annotation.</title>
        <authorList>
            <consortium name="The Broad Institute Genomics Platform"/>
            <consortium name="The Broad Institute Genome Sequencing Center for Infectious Disease"/>
            <person name="Wu L."/>
            <person name="Ma J."/>
        </authorList>
    </citation>
    <scope>NUCLEOTIDE SEQUENCE [LARGE SCALE GENOMIC DNA]</scope>
    <source>
        <strain evidence="5">CGMCC 1.15399</strain>
    </source>
</reference>
<dbReference type="Gene3D" id="3.30.565.10">
    <property type="entry name" value="Histidine kinase-like ATPase, C-terminal domain"/>
    <property type="match status" value="1"/>
</dbReference>
<keyword evidence="1" id="KW-0808">Transferase</keyword>
<sequence>MSLVHQHGTPATALTCPQGGMTLVSAASLRRSNEAPRQARTALCGWLGQDDPLLLDAQQVITELISNAITHVEGGEGRDWVVLRVARGNGSIRVEVIDPGAVDGDGPQVVRQPPTPDPKTREGLKALTESGRGLYIVRTLSSAWGTYLSGQRRVVWADLPYPASSRCEEVAR</sequence>
<keyword evidence="4" id="KW-0067">ATP-binding</keyword>
<dbReference type="GO" id="GO:0005524">
    <property type="term" value="F:ATP binding"/>
    <property type="evidence" value="ECO:0007669"/>
    <property type="project" value="UniProtKB-KW"/>
</dbReference>
<keyword evidence="5" id="KW-1185">Reference proteome</keyword>